<name>A0A8C5LVN3_9ANUR</name>
<accession>A0A8C5LVN3</accession>
<reference evidence="2" key="1">
    <citation type="submission" date="2025-08" db="UniProtKB">
        <authorList>
            <consortium name="Ensembl"/>
        </authorList>
    </citation>
    <scope>IDENTIFICATION</scope>
</reference>
<organism evidence="2 3">
    <name type="scientific">Leptobrachium leishanense</name>
    <name type="common">Leishan spiny toad</name>
    <dbReference type="NCBI Taxonomy" id="445787"/>
    <lineage>
        <taxon>Eukaryota</taxon>
        <taxon>Metazoa</taxon>
        <taxon>Chordata</taxon>
        <taxon>Craniata</taxon>
        <taxon>Vertebrata</taxon>
        <taxon>Euteleostomi</taxon>
        <taxon>Amphibia</taxon>
        <taxon>Batrachia</taxon>
        <taxon>Anura</taxon>
        <taxon>Pelobatoidea</taxon>
        <taxon>Megophryidae</taxon>
        <taxon>Leptobrachium</taxon>
    </lineage>
</organism>
<proteinExistence type="predicted"/>
<dbReference type="Ensembl" id="ENSLLET00000004073.1">
    <property type="protein sequence ID" value="ENSLLEP00000003890.1"/>
    <property type="gene ID" value="ENSLLEG00000002509.1"/>
</dbReference>
<feature type="chain" id="PRO_5034539746" evidence="1">
    <location>
        <begin position="18"/>
        <end position="271"/>
    </location>
</feature>
<sequence>MDTFWLLMSLFLQVSQALTVNSRNSEETPVKMHSEQTGEPSNLIKKIKPESHGVEKKDNAFEMLLEFGRWPKGQDNPKQHRSRCNSISQAWTRGQDAIYRQHPTYKLQLKVFTGLLKPVTVQDNLVRYLSKIANCCMLGFSCNRVRGLQGTLGVDGENHVGFYMDSEVITPSVFRVELHLEVTAIEQLTVIPVVTANGHQHNSFIQLRRNHITDLILDLRFLLLMLKETETAETVIEIMLGFHCIHNGYHAPCDEHGIMLLNVPFIALHYK</sequence>
<evidence type="ECO:0000313" key="2">
    <source>
        <dbReference type="Ensembl" id="ENSLLEP00000003890.1"/>
    </source>
</evidence>
<protein>
    <submittedName>
        <fullName evidence="2">Uncharacterized protein</fullName>
    </submittedName>
</protein>
<feature type="signal peptide" evidence="1">
    <location>
        <begin position="1"/>
        <end position="17"/>
    </location>
</feature>
<keyword evidence="3" id="KW-1185">Reference proteome</keyword>
<dbReference type="AlphaFoldDB" id="A0A8C5LVN3"/>
<keyword evidence="1" id="KW-0732">Signal</keyword>
<evidence type="ECO:0000313" key="3">
    <source>
        <dbReference type="Proteomes" id="UP000694569"/>
    </source>
</evidence>
<dbReference type="GeneTree" id="ENSGT01150000288765"/>
<dbReference type="OrthoDB" id="9943803at2759"/>
<evidence type="ECO:0000256" key="1">
    <source>
        <dbReference type="SAM" id="SignalP"/>
    </source>
</evidence>
<reference evidence="2" key="2">
    <citation type="submission" date="2025-09" db="UniProtKB">
        <authorList>
            <consortium name="Ensembl"/>
        </authorList>
    </citation>
    <scope>IDENTIFICATION</scope>
</reference>
<dbReference type="Proteomes" id="UP000694569">
    <property type="component" value="Unplaced"/>
</dbReference>